<name>D6YTP8_WADCW</name>
<keyword evidence="2" id="KW-1185">Reference proteome</keyword>
<organism evidence="1 2">
    <name type="scientific">Waddlia chondrophila (strain ATCC VR-1470 / WSU 86-1044)</name>
    <dbReference type="NCBI Taxonomy" id="716544"/>
    <lineage>
        <taxon>Bacteria</taxon>
        <taxon>Pseudomonadati</taxon>
        <taxon>Chlamydiota</taxon>
        <taxon>Chlamydiia</taxon>
        <taxon>Parachlamydiales</taxon>
        <taxon>Waddliaceae</taxon>
        <taxon>Waddlia</taxon>
    </lineage>
</organism>
<dbReference type="KEGG" id="wch:wcw_0134"/>
<evidence type="ECO:0000313" key="1">
    <source>
        <dbReference type="EMBL" id="ADI37509.1"/>
    </source>
</evidence>
<gene>
    <name evidence="1" type="ordered locus">wcw_0134</name>
</gene>
<sequence length="462" mass="51937">MNCLSSLEAGMPVLGSLLPSEDAKCSSIDRLYVRTMIYQRALEALAAFETCRFQSLDVPAGDQACQIRAFQLCMLNLKGLDVLKKTIKSRLDALADLEKIFASLDKECKVQVAQIEREKLMPLVEENRLIGIERRKANLSKGDPLCEEFAQAFQAVKLKKQPILKEISELQQACRVKQKMMIEDDGLEMTADPSAVFIIRSYLVTLAKVDVIREEMGIFTYQIHSSPKSLQEEGFVVPTSQLIEIVEKAKKAICLDSIAFVQKEALLIAGNNGERLQKYTANLRVLESKERSELPFFYLTQVIFLRAMAEEIPVLLKVRNIGSHPLEQENFACSTLFKSDGSSYKVSPVLSDDLNRRVIVIEGFSKQAFEALQTLDYVEDTMEKSGGLLRLIDLNTAQHGQYTDTKSSKKMFRKIPGMVSDEEETLLSLFEEAVSKGFSLDNSEQLCIDHVFCDLLANQRTG</sequence>
<evidence type="ECO:0000313" key="2">
    <source>
        <dbReference type="Proteomes" id="UP000001505"/>
    </source>
</evidence>
<dbReference type="RefSeq" id="WP_013181237.1">
    <property type="nucleotide sequence ID" value="NC_014225.1"/>
</dbReference>
<protein>
    <submittedName>
        <fullName evidence="1">Uncharacterized protein</fullName>
    </submittedName>
</protein>
<reference evidence="1 2" key="1">
    <citation type="journal article" date="2010" name="PLoS ONE">
        <title>The Waddlia genome: a window into chlamydial biology.</title>
        <authorList>
            <person name="Bertelli C."/>
            <person name="Collyn F."/>
            <person name="Croxatto A."/>
            <person name="Ruckert C."/>
            <person name="Polkinghorne A."/>
            <person name="Kebbi-Beghdadi C."/>
            <person name="Goesmann A."/>
            <person name="Vaughan L."/>
            <person name="Greub G."/>
        </authorList>
    </citation>
    <scope>NUCLEOTIDE SEQUENCE [LARGE SCALE GENOMIC DNA]</scope>
    <source>
        <strain evidence="2">ATCC VR-1470 / WSU 86-1044</strain>
    </source>
</reference>
<dbReference type="HOGENOM" id="CLU_591768_0_0_0"/>
<proteinExistence type="predicted"/>
<dbReference type="STRING" id="716544.wcw_0134"/>
<dbReference type="EMBL" id="CP001928">
    <property type="protein sequence ID" value="ADI37509.1"/>
    <property type="molecule type" value="Genomic_DNA"/>
</dbReference>
<dbReference type="eggNOG" id="ENOG5033AWI">
    <property type="taxonomic scope" value="Bacteria"/>
</dbReference>
<dbReference type="Proteomes" id="UP000001505">
    <property type="component" value="Chromosome"/>
</dbReference>
<dbReference type="AlphaFoldDB" id="D6YTP8"/>
<accession>D6YTP8</accession>